<evidence type="ECO:0000256" key="7">
    <source>
        <dbReference type="SAM" id="Phobius"/>
    </source>
</evidence>
<evidence type="ECO:0000313" key="10">
    <source>
        <dbReference type="EMBL" id="OLF17370.1"/>
    </source>
</evidence>
<feature type="transmembrane region" description="Helical" evidence="7">
    <location>
        <begin position="488"/>
        <end position="509"/>
    </location>
</feature>
<dbReference type="GO" id="GO:0022857">
    <property type="term" value="F:transmembrane transporter activity"/>
    <property type="evidence" value="ECO:0007669"/>
    <property type="project" value="TreeGrafter"/>
</dbReference>
<evidence type="ECO:0000256" key="2">
    <source>
        <dbReference type="ARBA" id="ARBA00022475"/>
    </source>
</evidence>
<keyword evidence="2" id="KW-1003">Cell membrane</keyword>
<proteinExistence type="inferred from homology"/>
<feature type="domain" description="ABC3 transporter permease C-terminal" evidence="9">
    <location>
        <begin position="740"/>
        <end position="854"/>
    </location>
</feature>
<dbReference type="Proteomes" id="UP000185596">
    <property type="component" value="Unassembled WGS sequence"/>
</dbReference>
<gene>
    <name evidence="10" type="ORF">BU204_12210</name>
</gene>
<comment type="caution">
    <text evidence="10">The sequence shown here is derived from an EMBL/GenBank/DDBJ whole genome shotgun (WGS) entry which is preliminary data.</text>
</comment>
<dbReference type="InterPro" id="IPR050250">
    <property type="entry name" value="Macrolide_Exporter_MacB"/>
</dbReference>
<feature type="transmembrane region" description="Helical" evidence="7">
    <location>
        <begin position="363"/>
        <end position="383"/>
    </location>
</feature>
<reference evidence="10 11" key="1">
    <citation type="submission" date="2016-12" db="EMBL/GenBank/DDBJ databases">
        <title>The draft genome sequence of Actinophytocola sp. 11-183.</title>
        <authorList>
            <person name="Wang W."/>
            <person name="Yuan L."/>
        </authorList>
    </citation>
    <scope>NUCLEOTIDE SEQUENCE [LARGE SCALE GENOMIC DNA]</scope>
    <source>
        <strain evidence="10 11">11-183</strain>
    </source>
</reference>
<evidence type="ECO:0000256" key="6">
    <source>
        <dbReference type="ARBA" id="ARBA00038076"/>
    </source>
</evidence>
<keyword evidence="5 7" id="KW-0472">Membrane</keyword>
<feature type="domain" description="ABC3 transporter permease C-terminal" evidence="9">
    <location>
        <begin position="269"/>
        <end position="390"/>
    </location>
</feature>
<dbReference type="InterPro" id="IPR003838">
    <property type="entry name" value="ABC3_permease_C"/>
</dbReference>
<dbReference type="GO" id="GO:0005886">
    <property type="term" value="C:plasma membrane"/>
    <property type="evidence" value="ECO:0007669"/>
    <property type="project" value="UniProtKB-SubCell"/>
</dbReference>
<feature type="chain" id="PRO_5012909282" description="ABC3 transporter permease C-terminal domain-containing protein" evidence="8">
    <location>
        <begin position="33"/>
        <end position="861"/>
    </location>
</feature>
<keyword evidence="3 7" id="KW-0812">Transmembrane</keyword>
<dbReference type="PANTHER" id="PTHR30572:SF4">
    <property type="entry name" value="ABC TRANSPORTER PERMEASE YTRF"/>
    <property type="match status" value="1"/>
</dbReference>
<dbReference type="PANTHER" id="PTHR30572">
    <property type="entry name" value="MEMBRANE COMPONENT OF TRANSPORTER-RELATED"/>
    <property type="match status" value="1"/>
</dbReference>
<dbReference type="STRING" id="1912961.BU204_12210"/>
<evidence type="ECO:0000259" key="9">
    <source>
        <dbReference type="Pfam" id="PF02687"/>
    </source>
</evidence>
<name>A0A1Q8CSP6_9PSEU</name>
<dbReference type="EMBL" id="MSIE01000018">
    <property type="protein sequence ID" value="OLF17370.1"/>
    <property type="molecule type" value="Genomic_DNA"/>
</dbReference>
<sequence length="861" mass="87860">MLRATLKGLLARKLRLALAGLAVVLGVTAVSAAMVTTETIGNGFDAIFATAASDVDVSVSARPNVDESTTFAPPLPASVLEELDAVRDAESVTGVVSADGARPIGPDGKVISVQGPPRLGVAWAGETGMTRLREGRGPRAANEVAINAGLAEQGGFGVGGTIDVLTLRPRQTFQVVGIYGYRNGLDTMGGGTEVAFTEPVAQQLILGRTGVYSSVTMTAADGVSPEKLRDQVADVLGSSYLVRTGDELAEQTASEGQAFLETVRMVLLAFSGLSLLIGIFLILNTFSILVAQRTSELALVAALGARRRQIVGSVLVEAALVGVLASAVGVGAGIAVSTLLKSFMESQSGAQLPVGLTVPMPDLVLAFVVGVLVTLVAALVPAVRASRVPPVAAMREAAAEQRSLTGITVAGAVPAALGTAGLVAAVTGIAGDFRWLALGGGVVLALLGLALLTPVASRYLLPAVGRLLSWSTPGKLGRRNAERNPRRTAITVATLVVTLGLVGGVGVVAESLRGDVSSVVASDLTADLVISGDGVSARAGGQSGGPPTAADGRIMPTFAPEVVERAREVPGVAVATAQYVDTVQLDGRAPGPSPGNAGDLSRLESVLGLEAVDGTLRTLARDEVVVDTETLADQGLAVGDRIRVSTQRAGWQEYRVVGSYEPNFLLRGPVLAPEVAAERFVSPLPALGYVELEPGADAAAVKSSVSELVADNPEVTVADQTQLASDASSRLDIAEIMLYVLLGLSVVIGILGVVNTMALSILERTRELGLLRAIGMRRSHMVHMVVAESLVMSVFGGLVGLAFGTLAGAAFVSVAGLAVLAVPWASLALFLGLAILAGLVAALAPSTRAARVNILAAIGDR</sequence>
<feature type="transmembrane region" description="Helical" evidence="7">
    <location>
        <begin position="782"/>
        <end position="812"/>
    </location>
</feature>
<feature type="transmembrane region" description="Helical" evidence="7">
    <location>
        <begin position="404"/>
        <end position="429"/>
    </location>
</feature>
<protein>
    <recommendedName>
        <fullName evidence="9">ABC3 transporter permease C-terminal domain-containing protein</fullName>
    </recommendedName>
</protein>
<keyword evidence="4 7" id="KW-1133">Transmembrane helix</keyword>
<comment type="subcellular location">
    <subcellularLocation>
        <location evidence="1">Cell membrane</location>
        <topology evidence="1">Multi-pass membrane protein</topology>
    </subcellularLocation>
</comment>
<dbReference type="Pfam" id="PF02687">
    <property type="entry name" value="FtsX"/>
    <property type="match status" value="2"/>
</dbReference>
<comment type="similarity">
    <text evidence="6">Belongs to the ABC-4 integral membrane protein family.</text>
</comment>
<evidence type="ECO:0000256" key="5">
    <source>
        <dbReference type="ARBA" id="ARBA00023136"/>
    </source>
</evidence>
<evidence type="ECO:0000256" key="3">
    <source>
        <dbReference type="ARBA" id="ARBA00022692"/>
    </source>
</evidence>
<feature type="signal peptide" evidence="8">
    <location>
        <begin position="1"/>
        <end position="32"/>
    </location>
</feature>
<evidence type="ECO:0000256" key="1">
    <source>
        <dbReference type="ARBA" id="ARBA00004651"/>
    </source>
</evidence>
<feature type="transmembrane region" description="Helical" evidence="7">
    <location>
        <begin position="824"/>
        <end position="844"/>
    </location>
</feature>
<evidence type="ECO:0000256" key="8">
    <source>
        <dbReference type="SAM" id="SignalP"/>
    </source>
</evidence>
<keyword evidence="8" id="KW-0732">Signal</keyword>
<feature type="transmembrane region" description="Helical" evidence="7">
    <location>
        <begin position="435"/>
        <end position="461"/>
    </location>
</feature>
<evidence type="ECO:0000313" key="11">
    <source>
        <dbReference type="Proteomes" id="UP000185596"/>
    </source>
</evidence>
<keyword evidence="11" id="KW-1185">Reference proteome</keyword>
<evidence type="ECO:0000256" key="4">
    <source>
        <dbReference type="ARBA" id="ARBA00022989"/>
    </source>
</evidence>
<organism evidence="10 11">
    <name type="scientific">Actinophytocola xanthii</name>
    <dbReference type="NCBI Taxonomy" id="1912961"/>
    <lineage>
        <taxon>Bacteria</taxon>
        <taxon>Bacillati</taxon>
        <taxon>Actinomycetota</taxon>
        <taxon>Actinomycetes</taxon>
        <taxon>Pseudonocardiales</taxon>
        <taxon>Pseudonocardiaceae</taxon>
    </lineage>
</organism>
<dbReference type="AlphaFoldDB" id="A0A1Q8CSP6"/>
<feature type="transmembrane region" description="Helical" evidence="7">
    <location>
        <begin position="310"/>
        <end position="343"/>
    </location>
</feature>
<feature type="transmembrane region" description="Helical" evidence="7">
    <location>
        <begin position="736"/>
        <end position="762"/>
    </location>
</feature>
<accession>A0A1Q8CSP6</accession>
<feature type="transmembrane region" description="Helical" evidence="7">
    <location>
        <begin position="265"/>
        <end position="290"/>
    </location>
</feature>